<evidence type="ECO:0000313" key="1">
    <source>
        <dbReference type="EMBL" id="PFX27337.1"/>
    </source>
</evidence>
<sequence>MTAIFRTFFLVSIAAALLASNFAVARSLWSREVFPPSKGGEFLPSSSFHRPWYGGKRREFDSEEKSWRRLEKYFDQQREKDLNES</sequence>
<dbReference type="Proteomes" id="UP000225706">
    <property type="component" value="Unassembled WGS sequence"/>
</dbReference>
<proteinExistence type="predicted"/>
<keyword evidence="2" id="KW-1185">Reference proteome</keyword>
<gene>
    <name evidence="1" type="ORF">AWC38_SpisGene7953</name>
</gene>
<accession>A0A2B4SFJ8</accession>
<organism evidence="1 2">
    <name type="scientific">Stylophora pistillata</name>
    <name type="common">Smooth cauliflower coral</name>
    <dbReference type="NCBI Taxonomy" id="50429"/>
    <lineage>
        <taxon>Eukaryota</taxon>
        <taxon>Metazoa</taxon>
        <taxon>Cnidaria</taxon>
        <taxon>Anthozoa</taxon>
        <taxon>Hexacorallia</taxon>
        <taxon>Scleractinia</taxon>
        <taxon>Astrocoeniina</taxon>
        <taxon>Pocilloporidae</taxon>
        <taxon>Stylophora</taxon>
    </lineage>
</organism>
<evidence type="ECO:0000313" key="2">
    <source>
        <dbReference type="Proteomes" id="UP000225706"/>
    </source>
</evidence>
<dbReference type="EMBL" id="LSMT01000105">
    <property type="protein sequence ID" value="PFX27337.1"/>
    <property type="molecule type" value="Genomic_DNA"/>
</dbReference>
<dbReference type="AlphaFoldDB" id="A0A2B4SFJ8"/>
<reference evidence="2" key="1">
    <citation type="journal article" date="2017" name="bioRxiv">
        <title>Comparative analysis of the genomes of Stylophora pistillata and Acropora digitifera provides evidence for extensive differences between species of corals.</title>
        <authorList>
            <person name="Voolstra C.R."/>
            <person name="Li Y."/>
            <person name="Liew Y.J."/>
            <person name="Baumgarten S."/>
            <person name="Zoccola D."/>
            <person name="Flot J.-F."/>
            <person name="Tambutte S."/>
            <person name="Allemand D."/>
            <person name="Aranda M."/>
        </authorList>
    </citation>
    <scope>NUCLEOTIDE SEQUENCE [LARGE SCALE GENOMIC DNA]</scope>
</reference>
<comment type="caution">
    <text evidence="1">The sequence shown here is derived from an EMBL/GenBank/DDBJ whole genome shotgun (WGS) entry which is preliminary data.</text>
</comment>
<name>A0A2B4SFJ8_STYPI</name>
<protein>
    <submittedName>
        <fullName evidence="1">Uncharacterized protein</fullName>
    </submittedName>
</protein>